<feature type="compositionally biased region" description="Gly residues" evidence="1">
    <location>
        <begin position="1"/>
        <end position="11"/>
    </location>
</feature>
<evidence type="ECO:0000256" key="1">
    <source>
        <dbReference type="SAM" id="MobiDB-lite"/>
    </source>
</evidence>
<dbReference type="AlphaFoldDB" id="A0A8T1FNN3"/>
<organism evidence="2 3">
    <name type="scientific">Phytophthora cactorum</name>
    <dbReference type="NCBI Taxonomy" id="29920"/>
    <lineage>
        <taxon>Eukaryota</taxon>
        <taxon>Sar</taxon>
        <taxon>Stramenopiles</taxon>
        <taxon>Oomycota</taxon>
        <taxon>Peronosporomycetes</taxon>
        <taxon>Peronosporales</taxon>
        <taxon>Peronosporaceae</taxon>
        <taxon>Phytophthora</taxon>
    </lineage>
</organism>
<accession>A0A8T1FNN3</accession>
<gene>
    <name evidence="2" type="ORF">PC118_g15504</name>
</gene>
<protein>
    <submittedName>
        <fullName evidence="2">Uncharacterized protein</fullName>
    </submittedName>
</protein>
<evidence type="ECO:0000313" key="2">
    <source>
        <dbReference type="EMBL" id="KAG2972786.1"/>
    </source>
</evidence>
<dbReference type="Proteomes" id="UP000697107">
    <property type="component" value="Unassembled WGS sequence"/>
</dbReference>
<sequence length="116" mass="12990">MADFLGGGGGQQSWSGHTRRPSVRPKRVHPPPHYAKEAVGARTRDRLRAFGRRIEGPGVTAEESMCWWDELKRDSVRETLLTTGEQMTRTRRSLSQKLRWLVSGTDTSGSNPGCHC</sequence>
<comment type="caution">
    <text evidence="2">The sequence shown here is derived from an EMBL/GenBank/DDBJ whole genome shotgun (WGS) entry which is preliminary data.</text>
</comment>
<evidence type="ECO:0000313" key="3">
    <source>
        <dbReference type="Proteomes" id="UP000697107"/>
    </source>
</evidence>
<reference evidence="2" key="1">
    <citation type="submission" date="2018-10" db="EMBL/GenBank/DDBJ databases">
        <title>Effector identification in a new, highly contiguous assembly of the strawberry crown rot pathogen Phytophthora cactorum.</title>
        <authorList>
            <person name="Armitage A.D."/>
            <person name="Nellist C.F."/>
            <person name="Bates H."/>
            <person name="Vickerstaff R.J."/>
            <person name="Harrison R.J."/>
        </authorList>
    </citation>
    <scope>NUCLEOTIDE SEQUENCE</scope>
    <source>
        <strain evidence="2">P415</strain>
    </source>
</reference>
<feature type="region of interest" description="Disordered" evidence="1">
    <location>
        <begin position="1"/>
        <end position="42"/>
    </location>
</feature>
<name>A0A8T1FNN3_9STRA</name>
<feature type="compositionally biased region" description="Basic residues" evidence="1">
    <location>
        <begin position="17"/>
        <end position="30"/>
    </location>
</feature>
<proteinExistence type="predicted"/>
<dbReference type="EMBL" id="RCML01000604">
    <property type="protein sequence ID" value="KAG2972786.1"/>
    <property type="molecule type" value="Genomic_DNA"/>
</dbReference>